<evidence type="ECO:0000313" key="3">
    <source>
        <dbReference type="EMBL" id="KJX94157.1"/>
    </source>
</evidence>
<dbReference type="InterPro" id="IPR019510">
    <property type="entry name" value="AKAP7-like_phosphoesterase"/>
</dbReference>
<evidence type="ECO:0000256" key="1">
    <source>
        <dbReference type="SAM" id="MobiDB-lite"/>
    </source>
</evidence>
<dbReference type="InterPro" id="IPR009210">
    <property type="entry name" value="ASCC1"/>
</dbReference>
<dbReference type="GO" id="GO:0006355">
    <property type="term" value="P:regulation of DNA-templated transcription"/>
    <property type="evidence" value="ECO:0007669"/>
    <property type="project" value="TreeGrafter"/>
</dbReference>
<organism evidence="3 4">
    <name type="scientific">Zymoseptoria brevis</name>
    <dbReference type="NCBI Taxonomy" id="1047168"/>
    <lineage>
        <taxon>Eukaryota</taxon>
        <taxon>Fungi</taxon>
        <taxon>Dikarya</taxon>
        <taxon>Ascomycota</taxon>
        <taxon>Pezizomycotina</taxon>
        <taxon>Dothideomycetes</taxon>
        <taxon>Dothideomycetidae</taxon>
        <taxon>Mycosphaerellales</taxon>
        <taxon>Mycosphaerellaceae</taxon>
        <taxon>Zymoseptoria</taxon>
    </lineage>
</organism>
<dbReference type="Proteomes" id="UP000033647">
    <property type="component" value="Unassembled WGS sequence"/>
</dbReference>
<feature type="region of interest" description="Disordered" evidence="1">
    <location>
        <begin position="1"/>
        <end position="25"/>
    </location>
</feature>
<feature type="region of interest" description="Disordered" evidence="1">
    <location>
        <begin position="205"/>
        <end position="235"/>
    </location>
</feature>
<comment type="caution">
    <text evidence="3">The sequence shown here is derived from an EMBL/GenBank/DDBJ whole genome shotgun (WGS) entry which is preliminary data.</text>
</comment>
<dbReference type="Pfam" id="PF10469">
    <property type="entry name" value="AKAP7_NLS"/>
    <property type="match status" value="1"/>
</dbReference>
<keyword evidence="4" id="KW-1185">Reference proteome</keyword>
<name>A0A0F4GAX2_9PEZI</name>
<evidence type="ECO:0000259" key="2">
    <source>
        <dbReference type="Pfam" id="PF10469"/>
    </source>
</evidence>
<dbReference type="AlphaFoldDB" id="A0A0F4GAX2"/>
<accession>A0A0F4GAX2</accession>
<dbReference type="Gene3D" id="3.90.1140.10">
    <property type="entry name" value="Cyclic phosphodiesterase"/>
    <property type="match status" value="1"/>
</dbReference>
<evidence type="ECO:0000313" key="4">
    <source>
        <dbReference type="Proteomes" id="UP000033647"/>
    </source>
</evidence>
<sequence length="295" mass="31737">MSSGSSVNRANKKSSPGGRRPPLTHFLCVPLVTPASESQLQSSLKTFRDEVSPSSPRGAISAVGDAHASSRTPADIPTIPRAAIRPVGTLHCTLGVMSLNQSQLAEAIELLQSDEVTKLFGQQATEGGLASSPLSVDLKTLVSMHAPQSTSILYAEPVDSSQRVYPFCVALQALFRSKGFLVPDDRSLKLHATIVNTIYAKGNRRPTRQKLDSTVPGPAAGKLEDRSRGHGPNAKAPIKLDARSLIEKYEDFLWAKNIVLDRIAICEMGAKKVHDAQGNVVEEKYTEVAHVELPT</sequence>
<feature type="domain" description="A-kinase anchor protein 7-like phosphoesterase" evidence="2">
    <location>
        <begin position="24"/>
        <end position="272"/>
    </location>
</feature>
<dbReference type="OrthoDB" id="277832at2759"/>
<protein>
    <recommendedName>
        <fullName evidence="2">A-kinase anchor protein 7-like phosphoesterase domain-containing protein</fullName>
    </recommendedName>
</protein>
<dbReference type="PANTHER" id="PTHR13360">
    <property type="entry name" value="ACTIVATING SIGNAL COINTEGRATOR 1 COMPLEX SUBUNIT 1"/>
    <property type="match status" value="1"/>
</dbReference>
<dbReference type="PANTHER" id="PTHR13360:SF1">
    <property type="entry name" value="ACTIVATING SIGNAL COINTEGRATOR 1 COMPLEX SUBUNIT 1"/>
    <property type="match status" value="1"/>
</dbReference>
<feature type="region of interest" description="Disordered" evidence="1">
    <location>
        <begin position="48"/>
        <end position="74"/>
    </location>
</feature>
<dbReference type="GO" id="GO:0006307">
    <property type="term" value="P:DNA alkylation repair"/>
    <property type="evidence" value="ECO:0007669"/>
    <property type="project" value="InterPro"/>
</dbReference>
<reference evidence="3 4" key="1">
    <citation type="submission" date="2015-03" db="EMBL/GenBank/DDBJ databases">
        <title>RNA-seq based gene annotation and comparative genomics of four Zymoseptoria species reveal species-specific pathogenicity related genes and transposable element activity.</title>
        <authorList>
            <person name="Grandaubert J."/>
            <person name="Bhattacharyya A."/>
            <person name="Stukenbrock E.H."/>
        </authorList>
    </citation>
    <scope>NUCLEOTIDE SEQUENCE [LARGE SCALE GENOMIC DNA]</scope>
    <source>
        <strain evidence="3 4">Zb18110</strain>
    </source>
</reference>
<gene>
    <name evidence="3" type="ORF">TI39_contig4214g00014</name>
</gene>
<dbReference type="STRING" id="1047168.A0A0F4GAX2"/>
<proteinExistence type="predicted"/>
<dbReference type="GO" id="GO:0005634">
    <property type="term" value="C:nucleus"/>
    <property type="evidence" value="ECO:0007669"/>
    <property type="project" value="TreeGrafter"/>
</dbReference>
<dbReference type="EMBL" id="LAFY01004173">
    <property type="protein sequence ID" value="KJX94157.1"/>
    <property type="molecule type" value="Genomic_DNA"/>
</dbReference>